<dbReference type="EMBL" id="JBIRYO010000015">
    <property type="protein sequence ID" value="MFI2476197.1"/>
    <property type="molecule type" value="Genomic_DNA"/>
</dbReference>
<dbReference type="RefSeq" id="WP_357408185.1">
    <property type="nucleotide sequence ID" value="NZ_JBEYCD010000011.1"/>
</dbReference>
<keyword evidence="2" id="KW-1185">Reference proteome</keyword>
<organism evidence="1 2">
    <name type="scientific">Nocardia xishanensis</name>
    <dbReference type="NCBI Taxonomy" id="238964"/>
    <lineage>
        <taxon>Bacteria</taxon>
        <taxon>Bacillati</taxon>
        <taxon>Actinomycetota</taxon>
        <taxon>Actinomycetes</taxon>
        <taxon>Mycobacteriales</taxon>
        <taxon>Nocardiaceae</taxon>
        <taxon>Nocardia</taxon>
    </lineage>
</organism>
<reference evidence="1 2" key="1">
    <citation type="submission" date="2024-10" db="EMBL/GenBank/DDBJ databases">
        <title>The Natural Products Discovery Center: Release of the First 8490 Sequenced Strains for Exploring Actinobacteria Biosynthetic Diversity.</title>
        <authorList>
            <person name="Kalkreuter E."/>
            <person name="Kautsar S.A."/>
            <person name="Yang D."/>
            <person name="Bader C.D."/>
            <person name="Teijaro C.N."/>
            <person name="Fluegel L."/>
            <person name="Davis C.M."/>
            <person name="Simpson J.R."/>
            <person name="Lauterbach L."/>
            <person name="Steele A.D."/>
            <person name="Gui C."/>
            <person name="Meng S."/>
            <person name="Li G."/>
            <person name="Viehrig K."/>
            <person name="Ye F."/>
            <person name="Su P."/>
            <person name="Kiefer A.F."/>
            <person name="Nichols A."/>
            <person name="Cepeda A.J."/>
            <person name="Yan W."/>
            <person name="Fan B."/>
            <person name="Jiang Y."/>
            <person name="Adhikari A."/>
            <person name="Zheng C.-J."/>
            <person name="Schuster L."/>
            <person name="Cowan T.M."/>
            <person name="Smanski M.J."/>
            <person name="Chevrette M.G."/>
            <person name="De Carvalho L.P.S."/>
            <person name="Shen B."/>
        </authorList>
    </citation>
    <scope>NUCLEOTIDE SEQUENCE [LARGE SCALE GENOMIC DNA]</scope>
    <source>
        <strain evidence="1 2">NPDC019275</strain>
    </source>
</reference>
<gene>
    <name evidence="1" type="ORF">ACH49W_22695</name>
</gene>
<sequence length="44" mass="4468">MTSTVTEGPATLAAAERFAEAADTGAAAAPIVDITLELNRKQPP</sequence>
<accession>A0ABW7X505</accession>
<evidence type="ECO:0000313" key="2">
    <source>
        <dbReference type="Proteomes" id="UP001611415"/>
    </source>
</evidence>
<proteinExistence type="predicted"/>
<dbReference type="Proteomes" id="UP001611415">
    <property type="component" value="Unassembled WGS sequence"/>
</dbReference>
<evidence type="ECO:0000313" key="1">
    <source>
        <dbReference type="EMBL" id="MFI2476197.1"/>
    </source>
</evidence>
<protein>
    <submittedName>
        <fullName evidence="1">Uncharacterized protein</fullName>
    </submittedName>
</protein>
<name>A0ABW7X505_9NOCA</name>
<comment type="caution">
    <text evidence="1">The sequence shown here is derived from an EMBL/GenBank/DDBJ whole genome shotgun (WGS) entry which is preliminary data.</text>
</comment>